<dbReference type="InterPro" id="IPR016197">
    <property type="entry name" value="Chromo-like_dom_sf"/>
</dbReference>
<reference evidence="1 2" key="1">
    <citation type="submission" date="2016-06" db="EMBL/GenBank/DDBJ databases">
        <title>Comparative genomics of the ectomycorrhizal sister species Rhizopogon vinicolor and Rhizopogon vesiculosus (Basidiomycota: Boletales) reveals a divergence of the mating type B locus.</title>
        <authorList>
            <consortium name="DOE Joint Genome Institute"/>
            <person name="Mujic A.B."/>
            <person name="Kuo A."/>
            <person name="Tritt A."/>
            <person name="Lipzen A."/>
            <person name="Chen C."/>
            <person name="Johnson J."/>
            <person name="Sharma A."/>
            <person name="Barry K."/>
            <person name="Grigoriev I.V."/>
            <person name="Spatafora J.W."/>
        </authorList>
    </citation>
    <scope>NUCLEOTIDE SEQUENCE [LARGE SCALE GENOMIC DNA]</scope>
    <source>
        <strain evidence="1 2">AM-OR11-026</strain>
    </source>
</reference>
<dbReference type="STRING" id="1314800.A0A1B7MHZ9"/>
<accession>A0A1B7MHZ9</accession>
<dbReference type="OrthoDB" id="2641861at2759"/>
<evidence type="ECO:0000313" key="1">
    <source>
        <dbReference type="EMBL" id="OAX32233.1"/>
    </source>
</evidence>
<keyword evidence="2" id="KW-1185">Reference proteome</keyword>
<dbReference type="EMBL" id="KV449072">
    <property type="protein sequence ID" value="OAX32233.1"/>
    <property type="molecule type" value="Genomic_DNA"/>
</dbReference>
<dbReference type="AlphaFoldDB" id="A0A1B7MHZ9"/>
<evidence type="ECO:0008006" key="3">
    <source>
        <dbReference type="Google" id="ProtNLM"/>
    </source>
</evidence>
<dbReference type="InParanoid" id="A0A1B7MHZ9"/>
<dbReference type="Proteomes" id="UP000092154">
    <property type="component" value="Unassembled WGS sequence"/>
</dbReference>
<organism evidence="1 2">
    <name type="scientific">Rhizopogon vinicolor AM-OR11-026</name>
    <dbReference type="NCBI Taxonomy" id="1314800"/>
    <lineage>
        <taxon>Eukaryota</taxon>
        <taxon>Fungi</taxon>
        <taxon>Dikarya</taxon>
        <taxon>Basidiomycota</taxon>
        <taxon>Agaricomycotina</taxon>
        <taxon>Agaricomycetes</taxon>
        <taxon>Agaricomycetidae</taxon>
        <taxon>Boletales</taxon>
        <taxon>Suillineae</taxon>
        <taxon>Rhizopogonaceae</taxon>
        <taxon>Rhizopogon</taxon>
    </lineage>
</organism>
<protein>
    <recommendedName>
        <fullName evidence="3">Chromo domain-containing protein</fullName>
    </recommendedName>
</protein>
<name>A0A1B7MHZ9_9AGAM</name>
<dbReference type="SUPFAM" id="SSF54160">
    <property type="entry name" value="Chromo domain-like"/>
    <property type="match status" value="1"/>
</dbReference>
<proteinExistence type="predicted"/>
<feature type="non-terminal residue" evidence="1">
    <location>
        <position position="1"/>
    </location>
</feature>
<gene>
    <name evidence="1" type="ORF">K503DRAFT_659532</name>
</gene>
<feature type="non-terminal residue" evidence="1">
    <location>
        <position position="105"/>
    </location>
</feature>
<sequence length="105" mass="11940">GATYRLDLSAELRSRGVHDAFHASLLRPHWPNDDRRFPGRQLYQIPGFAETPSEWAVNQIISHSGRGEDATFELQWSTGDVTWAPINEVKHLQAFTEYCEAQSLS</sequence>
<evidence type="ECO:0000313" key="2">
    <source>
        <dbReference type="Proteomes" id="UP000092154"/>
    </source>
</evidence>